<evidence type="ECO:0000256" key="1">
    <source>
        <dbReference type="SAM" id="MobiDB-lite"/>
    </source>
</evidence>
<proteinExistence type="predicted"/>
<name>A0ABN9VYM5_9DINO</name>
<keyword evidence="3" id="KW-1185">Reference proteome</keyword>
<evidence type="ECO:0000313" key="3">
    <source>
        <dbReference type="Proteomes" id="UP001189429"/>
    </source>
</evidence>
<reference evidence="2" key="1">
    <citation type="submission" date="2023-10" db="EMBL/GenBank/DDBJ databases">
        <authorList>
            <person name="Chen Y."/>
            <person name="Shah S."/>
            <person name="Dougan E. K."/>
            <person name="Thang M."/>
            <person name="Chan C."/>
        </authorList>
    </citation>
    <scope>NUCLEOTIDE SEQUENCE [LARGE SCALE GENOMIC DNA]</scope>
</reference>
<sequence>MPRPRGQQPPGAGQTLPSDYWRDAVQRETLIRQRHGLFLDSRTADDSWYGVPDSFRVSASPIGMGLMVRGLCGPSEHRRAAARSRGPPARPAACRPRPRARRCCGSSPRSCAPRPCGTSCRAFGRQKLRRVQHDLAAAVAAAAGSTPCARQGRVVTRSFSLALRLSTELESRTRRAHCERRIAVRPVSGGSDAEPTRGSPMQGLVYPISLSPPISNTLFRLLPSRLLTAAN</sequence>
<gene>
    <name evidence="2" type="ORF">PCOR1329_LOCUS62422</name>
</gene>
<dbReference type="EMBL" id="CAUYUJ010017882">
    <property type="protein sequence ID" value="CAK0878787.1"/>
    <property type="molecule type" value="Genomic_DNA"/>
</dbReference>
<protein>
    <submittedName>
        <fullName evidence="2">Uncharacterized protein</fullName>
    </submittedName>
</protein>
<comment type="caution">
    <text evidence="2">The sequence shown here is derived from an EMBL/GenBank/DDBJ whole genome shotgun (WGS) entry which is preliminary data.</text>
</comment>
<feature type="compositionally biased region" description="Low complexity" evidence="1">
    <location>
        <begin position="83"/>
        <end position="95"/>
    </location>
</feature>
<organism evidence="2 3">
    <name type="scientific">Prorocentrum cordatum</name>
    <dbReference type="NCBI Taxonomy" id="2364126"/>
    <lineage>
        <taxon>Eukaryota</taxon>
        <taxon>Sar</taxon>
        <taxon>Alveolata</taxon>
        <taxon>Dinophyceae</taxon>
        <taxon>Prorocentrales</taxon>
        <taxon>Prorocentraceae</taxon>
        <taxon>Prorocentrum</taxon>
    </lineage>
</organism>
<evidence type="ECO:0000313" key="2">
    <source>
        <dbReference type="EMBL" id="CAK0878787.1"/>
    </source>
</evidence>
<accession>A0ABN9VYM5</accession>
<feature type="region of interest" description="Disordered" evidence="1">
    <location>
        <begin position="77"/>
        <end position="99"/>
    </location>
</feature>
<dbReference type="Proteomes" id="UP001189429">
    <property type="component" value="Unassembled WGS sequence"/>
</dbReference>